<feature type="transmembrane region" description="Helical" evidence="2">
    <location>
        <begin position="375"/>
        <end position="393"/>
    </location>
</feature>
<accession>A0ABD7TQI7</accession>
<dbReference type="RefSeq" id="WP_252994143.1">
    <property type="nucleotide sequence ID" value="NZ_CP078013.2"/>
</dbReference>
<feature type="domain" description="J" evidence="3">
    <location>
        <begin position="2"/>
        <end position="53"/>
    </location>
</feature>
<dbReference type="InterPro" id="IPR036869">
    <property type="entry name" value="J_dom_sf"/>
</dbReference>
<reference evidence="4" key="2">
    <citation type="submission" date="2024-04" db="EMBL/GenBank/DDBJ databases">
        <authorList>
            <person name="Diaz M."/>
            <person name="Bach T."/>
            <person name="Gonzalez Anta G."/>
            <person name="Agaras B."/>
            <person name="Wibberg D."/>
            <person name="Noguera F."/>
            <person name="Canciani W."/>
            <person name="Ybarra T."/>
            <person name="Nunez M.L."/>
            <person name="Valverde C."/>
        </authorList>
    </citation>
    <scope>NUCLEOTIDE SEQUENCE</scope>
    <source>
        <strain evidence="4">1008</strain>
    </source>
</reference>
<evidence type="ECO:0000256" key="2">
    <source>
        <dbReference type="SAM" id="Phobius"/>
    </source>
</evidence>
<dbReference type="CDD" id="cd06257">
    <property type="entry name" value="DnaJ"/>
    <property type="match status" value="1"/>
</dbReference>
<dbReference type="InterPro" id="IPR001623">
    <property type="entry name" value="DnaJ_domain"/>
</dbReference>
<keyword evidence="2" id="KW-1133">Transmembrane helix</keyword>
<feature type="transmembrane region" description="Helical" evidence="2">
    <location>
        <begin position="339"/>
        <end position="355"/>
    </location>
</feature>
<dbReference type="SUPFAM" id="SSF46565">
    <property type="entry name" value="Chaperone J-domain"/>
    <property type="match status" value="1"/>
</dbReference>
<dbReference type="KEGG" id="ppeg:KUA23_13660"/>
<organism evidence="4 5">
    <name type="scientific">Pseudomonas pergaminensis</name>
    <dbReference type="NCBI Taxonomy" id="2853159"/>
    <lineage>
        <taxon>Bacteria</taxon>
        <taxon>Pseudomonadati</taxon>
        <taxon>Pseudomonadota</taxon>
        <taxon>Gammaproteobacteria</taxon>
        <taxon>Pseudomonadales</taxon>
        <taxon>Pseudomonadaceae</taxon>
        <taxon>Pseudomonas</taxon>
    </lineage>
</organism>
<keyword evidence="2" id="KW-0472">Membrane</keyword>
<proteinExistence type="predicted"/>
<dbReference type="EMBL" id="CP078013">
    <property type="protein sequence ID" value="USW03673.1"/>
    <property type="molecule type" value="Genomic_DNA"/>
</dbReference>
<name>A0ABD7TQI7_9PSED</name>
<dbReference type="Proteomes" id="UP001056907">
    <property type="component" value="Chromosome"/>
</dbReference>
<dbReference type="AlphaFoldDB" id="A0ABD7TQI7"/>
<dbReference type="PROSITE" id="PS50076">
    <property type="entry name" value="DNAJ_2"/>
    <property type="match status" value="1"/>
</dbReference>
<dbReference type="SMART" id="SM00271">
    <property type="entry name" value="DnaJ"/>
    <property type="match status" value="1"/>
</dbReference>
<evidence type="ECO:0000256" key="1">
    <source>
        <dbReference type="ARBA" id="ARBA00023186"/>
    </source>
</evidence>
<sequence length="464" mass="52987">MSCWEVLGLTRDADTRTIKRQYAVLLKQHRPDEDPSGFQRLREAYEHALEWHRFDAAADSPQPVPVDIVQPATHEADTRGEQAQALIAGATASDLANRYRQAMDSDCADAFEALLLQRCLISADPAFSEWAVTHLHWLSPWQREVPNCLPEYRLGVLLEQMFTHVEQRLVGLLDQQQVEAFKAALTELNHTEWLKPLARHARINDLLARTLLASRFWSEALFDTLCAQQAWSDKELENPCPEPEWSQLKARNALERFKAHTFAQASLDSRDAQCRAARLLFGDMPLEQRQRFARRFGEPDWNACRTLSETLLNQFPSLCALTPGGDPYFWRDWERATRPWPMFVALLGMAAGWAVRDQQVTDHTLMETLGMAPTWAFLITIPALMILAIWRPATDGYGEIDDRLAPLSRWLSFRRPSPLFIREILPCWLLGALIWVILGPYAFIGYGVSLQALGIAQRLFGRRG</sequence>
<evidence type="ECO:0000313" key="4">
    <source>
        <dbReference type="EMBL" id="USW03673.1"/>
    </source>
</evidence>
<dbReference type="Gene3D" id="1.10.287.110">
    <property type="entry name" value="DnaJ domain"/>
    <property type="match status" value="1"/>
</dbReference>
<evidence type="ECO:0000259" key="3">
    <source>
        <dbReference type="PROSITE" id="PS50076"/>
    </source>
</evidence>
<evidence type="ECO:0000313" key="5">
    <source>
        <dbReference type="Proteomes" id="UP001056907"/>
    </source>
</evidence>
<keyword evidence="2" id="KW-0812">Transmembrane</keyword>
<protein>
    <submittedName>
        <fullName evidence="4">J domain-containing protein</fullName>
    </submittedName>
</protein>
<gene>
    <name evidence="4" type="ORF">KUA23_13660</name>
</gene>
<reference evidence="4" key="1">
    <citation type="journal article" date="2022" name="Front. Plant Sci.">
        <title>Agronomic efficiency and genome mining analysis of the wheat-biostimulant rhizospheric bacterium Pseudomonas pergaminensis sp. nov. strain 1008T.</title>
        <authorList>
            <person name="Diaz M."/>
            <person name="Bach T."/>
            <person name="Gonzalez Anta G."/>
            <person name="Agaras B."/>
            <person name="Wibberg D."/>
            <person name="Noguera F."/>
            <person name="Canciani W."/>
            <person name="Valverde C."/>
        </authorList>
    </citation>
    <scope>NUCLEOTIDE SEQUENCE</scope>
    <source>
        <strain evidence="4">1008</strain>
    </source>
</reference>
<keyword evidence="1" id="KW-0143">Chaperone</keyword>